<comment type="caution">
    <text evidence="1">The sequence shown here is derived from an EMBL/GenBank/DDBJ whole genome shotgun (WGS) entry which is preliminary data.</text>
</comment>
<gene>
    <name evidence="1" type="ORF">K8W02_04540</name>
</gene>
<organism evidence="1 2">
    <name type="scientific">Mediterranea massiliensis</name>
    <dbReference type="NCBI Taxonomy" id="1841865"/>
    <lineage>
        <taxon>Bacteria</taxon>
        <taxon>Pseudomonadati</taxon>
        <taxon>Bacteroidota</taxon>
        <taxon>Bacteroidia</taxon>
        <taxon>Bacteroidales</taxon>
        <taxon>Bacteroidaceae</taxon>
        <taxon>Mediterranea</taxon>
    </lineage>
</organism>
<evidence type="ECO:0000313" key="2">
    <source>
        <dbReference type="Proteomes" id="UP000717835"/>
    </source>
</evidence>
<dbReference type="RefSeq" id="WP_154673576.1">
    <property type="nucleotide sequence ID" value="NZ_DYVX01000036.1"/>
</dbReference>
<sequence>MEQNIAFSAGKQCRIWRGTVAAFRRLLPCLADAVLRGLLTQCFVTLSCSAS</sequence>
<evidence type="ECO:0000313" key="1">
    <source>
        <dbReference type="EMBL" id="HJF91638.1"/>
    </source>
</evidence>
<reference evidence="1" key="1">
    <citation type="journal article" date="2021" name="PeerJ">
        <title>Extensive microbial diversity within the chicken gut microbiome revealed by metagenomics and culture.</title>
        <authorList>
            <person name="Gilroy R."/>
            <person name="Ravi A."/>
            <person name="Getino M."/>
            <person name="Pursley I."/>
            <person name="Horton D.L."/>
            <person name="Alikhan N.F."/>
            <person name="Baker D."/>
            <person name="Gharbi K."/>
            <person name="Hall N."/>
            <person name="Watson M."/>
            <person name="Adriaenssens E.M."/>
            <person name="Foster-Nyarko E."/>
            <person name="Jarju S."/>
            <person name="Secka A."/>
            <person name="Antonio M."/>
            <person name="Oren A."/>
            <person name="Chaudhuri R.R."/>
            <person name="La Ragione R."/>
            <person name="Hildebrand F."/>
            <person name="Pallen M.J."/>
        </authorList>
    </citation>
    <scope>NUCLEOTIDE SEQUENCE</scope>
    <source>
        <strain evidence="1">CHK55-1828</strain>
    </source>
</reference>
<protein>
    <submittedName>
        <fullName evidence="1">Uncharacterized protein</fullName>
    </submittedName>
</protein>
<name>A0A921HVK2_9BACT</name>
<reference evidence="1" key="2">
    <citation type="submission" date="2021-09" db="EMBL/GenBank/DDBJ databases">
        <authorList>
            <person name="Gilroy R."/>
        </authorList>
    </citation>
    <scope>NUCLEOTIDE SEQUENCE</scope>
    <source>
        <strain evidence="1">CHK55-1828</strain>
    </source>
</reference>
<dbReference type="EMBL" id="DYVX01000036">
    <property type="protein sequence ID" value="HJF91638.1"/>
    <property type="molecule type" value="Genomic_DNA"/>
</dbReference>
<accession>A0A921HVK2</accession>
<dbReference type="AlphaFoldDB" id="A0A921HVK2"/>
<proteinExistence type="predicted"/>
<dbReference type="Proteomes" id="UP000717835">
    <property type="component" value="Unassembled WGS sequence"/>
</dbReference>